<dbReference type="WBParaSite" id="nRc.2.0.1.t01756-RA">
    <property type="protein sequence ID" value="nRc.2.0.1.t01756-RA"/>
    <property type="gene ID" value="nRc.2.0.1.g01756"/>
</dbReference>
<dbReference type="Proteomes" id="UP000887565">
    <property type="component" value="Unplaced"/>
</dbReference>
<sequence>MTSSVPKTPFSFEQQNSMTFDILLRNLPLKSSSIFSKSLSIFSKSLSIFSKSLSIFSEAFSIFLLGILKNMEI</sequence>
<keyword evidence="1" id="KW-0812">Transmembrane</keyword>
<accession>A0A915HK92</accession>
<protein>
    <submittedName>
        <fullName evidence="3">Ovule protein</fullName>
    </submittedName>
</protein>
<keyword evidence="2" id="KW-1185">Reference proteome</keyword>
<evidence type="ECO:0000313" key="2">
    <source>
        <dbReference type="Proteomes" id="UP000887565"/>
    </source>
</evidence>
<name>A0A915HK92_ROMCU</name>
<feature type="transmembrane region" description="Helical" evidence="1">
    <location>
        <begin position="48"/>
        <end position="68"/>
    </location>
</feature>
<evidence type="ECO:0000256" key="1">
    <source>
        <dbReference type="SAM" id="Phobius"/>
    </source>
</evidence>
<evidence type="ECO:0000313" key="3">
    <source>
        <dbReference type="WBParaSite" id="nRc.2.0.1.t01756-RA"/>
    </source>
</evidence>
<keyword evidence="1" id="KW-0472">Membrane</keyword>
<keyword evidence="1" id="KW-1133">Transmembrane helix</keyword>
<organism evidence="2 3">
    <name type="scientific">Romanomermis culicivorax</name>
    <name type="common">Nematode worm</name>
    <dbReference type="NCBI Taxonomy" id="13658"/>
    <lineage>
        <taxon>Eukaryota</taxon>
        <taxon>Metazoa</taxon>
        <taxon>Ecdysozoa</taxon>
        <taxon>Nematoda</taxon>
        <taxon>Enoplea</taxon>
        <taxon>Dorylaimia</taxon>
        <taxon>Mermithida</taxon>
        <taxon>Mermithoidea</taxon>
        <taxon>Mermithidae</taxon>
        <taxon>Romanomermis</taxon>
    </lineage>
</organism>
<dbReference type="AlphaFoldDB" id="A0A915HK92"/>
<proteinExistence type="predicted"/>
<reference evidence="3" key="1">
    <citation type="submission" date="2022-11" db="UniProtKB">
        <authorList>
            <consortium name="WormBaseParasite"/>
        </authorList>
    </citation>
    <scope>IDENTIFICATION</scope>
</reference>